<keyword evidence="3" id="KW-0378">Hydrolase</keyword>
<dbReference type="InterPro" id="IPR050301">
    <property type="entry name" value="NTE"/>
</dbReference>
<feature type="compositionally biased region" description="Low complexity" evidence="7">
    <location>
        <begin position="485"/>
        <end position="497"/>
    </location>
</feature>
<feature type="transmembrane region" description="Helical" evidence="8">
    <location>
        <begin position="118"/>
        <end position="142"/>
    </location>
</feature>
<feature type="compositionally biased region" description="Basic and acidic residues" evidence="7">
    <location>
        <begin position="74"/>
        <end position="90"/>
    </location>
</feature>
<organism evidence="10 11">
    <name type="scientific">Monilinia fructigena</name>
    <dbReference type="NCBI Taxonomy" id="38457"/>
    <lineage>
        <taxon>Eukaryota</taxon>
        <taxon>Fungi</taxon>
        <taxon>Dikarya</taxon>
        <taxon>Ascomycota</taxon>
        <taxon>Pezizomycotina</taxon>
        <taxon>Leotiomycetes</taxon>
        <taxon>Helotiales</taxon>
        <taxon>Sclerotiniaceae</taxon>
        <taxon>Monilinia</taxon>
    </lineage>
</organism>
<comment type="function">
    <text evidence="1">Probable lipid hydrolase.</text>
</comment>
<comment type="caution">
    <text evidence="6">Lacks conserved residue(s) required for the propagation of feature annotation.</text>
</comment>
<feature type="region of interest" description="Disordered" evidence="7">
    <location>
        <begin position="1"/>
        <end position="20"/>
    </location>
</feature>
<feature type="transmembrane region" description="Helical" evidence="8">
    <location>
        <begin position="305"/>
        <end position="324"/>
    </location>
</feature>
<keyword evidence="4" id="KW-0442">Lipid degradation</keyword>
<reference evidence="10 11" key="1">
    <citation type="submission" date="2018-06" db="EMBL/GenBank/DDBJ databases">
        <title>Genome Sequence of the Brown Rot Fungal Pathogen Monilinia fructigena.</title>
        <authorList>
            <person name="Landi L."/>
            <person name="De Miccolis Angelini R.M."/>
            <person name="Pollastro S."/>
            <person name="Abate D."/>
            <person name="Faretra F."/>
            <person name="Romanazzi G."/>
        </authorList>
    </citation>
    <scope>NUCLEOTIDE SEQUENCE [LARGE SCALE GENOMIC DNA]</scope>
    <source>
        <strain evidence="10 11">Mfrg269</strain>
    </source>
</reference>
<feature type="compositionally biased region" description="Polar residues" evidence="7">
    <location>
        <begin position="51"/>
        <end position="63"/>
    </location>
</feature>
<name>A0A395J915_9HELO</name>
<evidence type="ECO:0000256" key="5">
    <source>
        <dbReference type="ARBA" id="ARBA00023098"/>
    </source>
</evidence>
<dbReference type="GO" id="GO:0004806">
    <property type="term" value="F:triacylglycerol lipase activity"/>
    <property type="evidence" value="ECO:0007669"/>
    <property type="project" value="InterPro"/>
</dbReference>
<dbReference type="AlphaFoldDB" id="A0A395J915"/>
<dbReference type="InterPro" id="IPR002641">
    <property type="entry name" value="PNPLA_dom"/>
</dbReference>
<keyword evidence="8" id="KW-0812">Transmembrane</keyword>
<dbReference type="InterPro" id="IPR016035">
    <property type="entry name" value="Acyl_Trfase/lysoPLipase"/>
</dbReference>
<feature type="region of interest" description="Disordered" evidence="7">
    <location>
        <begin position="485"/>
        <end position="533"/>
    </location>
</feature>
<proteinExistence type="inferred from homology"/>
<dbReference type="PANTHER" id="PTHR14226:SF66">
    <property type="entry name" value="TRIACYLGLYCEROL LIPASE PTL2"/>
    <property type="match status" value="1"/>
</dbReference>
<dbReference type="GO" id="GO:0006641">
    <property type="term" value="P:triglyceride metabolic process"/>
    <property type="evidence" value="ECO:0007669"/>
    <property type="project" value="UniProtKB-ARBA"/>
</dbReference>
<dbReference type="PROSITE" id="PS51635">
    <property type="entry name" value="PNPLA"/>
    <property type="match status" value="1"/>
</dbReference>
<evidence type="ECO:0000256" key="4">
    <source>
        <dbReference type="ARBA" id="ARBA00022963"/>
    </source>
</evidence>
<feature type="transmembrane region" description="Helical" evidence="8">
    <location>
        <begin position="364"/>
        <end position="385"/>
    </location>
</feature>
<dbReference type="SUPFAM" id="SSF52151">
    <property type="entry name" value="FabD/lysophospholipase-like"/>
    <property type="match status" value="1"/>
</dbReference>
<accession>A0A395J915</accession>
<evidence type="ECO:0000256" key="2">
    <source>
        <dbReference type="ARBA" id="ARBA00006104"/>
    </source>
</evidence>
<evidence type="ECO:0000256" key="7">
    <source>
        <dbReference type="SAM" id="MobiDB-lite"/>
    </source>
</evidence>
<comment type="similarity">
    <text evidence="2">Belongs to the PLPL family.</text>
</comment>
<feature type="compositionally biased region" description="Low complexity" evidence="7">
    <location>
        <begin position="64"/>
        <end position="73"/>
    </location>
</feature>
<evidence type="ECO:0000256" key="6">
    <source>
        <dbReference type="PROSITE-ProRule" id="PRU01161"/>
    </source>
</evidence>
<evidence type="ECO:0000256" key="8">
    <source>
        <dbReference type="SAM" id="Phobius"/>
    </source>
</evidence>
<dbReference type="InterPro" id="IPR021771">
    <property type="entry name" value="Triacylglycerol_lipase_N"/>
</dbReference>
<feature type="compositionally biased region" description="Acidic residues" evidence="7">
    <location>
        <begin position="499"/>
        <end position="515"/>
    </location>
</feature>
<dbReference type="PANTHER" id="PTHR14226">
    <property type="entry name" value="NEUROPATHY TARGET ESTERASE/SWISS CHEESE D.MELANOGASTER"/>
    <property type="match status" value="1"/>
</dbReference>
<keyword evidence="8" id="KW-1133">Transmembrane helix</keyword>
<feature type="region of interest" description="Disordered" evidence="7">
    <location>
        <begin position="40"/>
        <end position="103"/>
    </location>
</feature>
<evidence type="ECO:0000256" key="3">
    <source>
        <dbReference type="ARBA" id="ARBA00022801"/>
    </source>
</evidence>
<feature type="domain" description="PNPLA" evidence="9">
    <location>
        <begin position="311"/>
        <end position="533"/>
    </location>
</feature>
<evidence type="ECO:0000313" key="10">
    <source>
        <dbReference type="EMBL" id="RAL68726.1"/>
    </source>
</evidence>
<dbReference type="OrthoDB" id="15478at2759"/>
<feature type="compositionally biased region" description="Basic and acidic residues" evidence="7">
    <location>
        <begin position="516"/>
        <end position="533"/>
    </location>
</feature>
<evidence type="ECO:0000259" key="9">
    <source>
        <dbReference type="PROSITE" id="PS51635"/>
    </source>
</evidence>
<evidence type="ECO:0000256" key="1">
    <source>
        <dbReference type="ARBA" id="ARBA00002682"/>
    </source>
</evidence>
<keyword evidence="8" id="KW-0472">Membrane</keyword>
<keyword evidence="11" id="KW-1185">Reference proteome</keyword>
<dbReference type="EMBL" id="QKRW01000001">
    <property type="protein sequence ID" value="RAL68726.1"/>
    <property type="molecule type" value="Genomic_DNA"/>
</dbReference>
<feature type="compositionally biased region" description="Basic residues" evidence="7">
    <location>
        <begin position="91"/>
        <end position="102"/>
    </location>
</feature>
<gene>
    <name evidence="10" type="ORF">DID88_007426</name>
</gene>
<comment type="caution">
    <text evidence="10">The sequence shown here is derived from an EMBL/GenBank/DDBJ whole genome shotgun (WGS) entry which is preliminary data.</text>
</comment>
<feature type="short sequence motif" description="GXSXG" evidence="6">
    <location>
        <begin position="342"/>
        <end position="346"/>
    </location>
</feature>
<dbReference type="Pfam" id="PF11815">
    <property type="entry name" value="DUF3336"/>
    <property type="match status" value="1"/>
</dbReference>
<dbReference type="GO" id="GO:0016042">
    <property type="term" value="P:lipid catabolic process"/>
    <property type="evidence" value="ECO:0007669"/>
    <property type="project" value="UniProtKB-KW"/>
</dbReference>
<dbReference type="Proteomes" id="UP000249056">
    <property type="component" value="Unassembled WGS sequence"/>
</dbReference>
<dbReference type="Gene3D" id="3.40.1090.10">
    <property type="entry name" value="Cytosolic phospholipase A2 catalytic domain"/>
    <property type="match status" value="1"/>
</dbReference>
<keyword evidence="5" id="KW-0443">Lipid metabolism</keyword>
<sequence>MADLCHKTDGPSSLSEEGYDESLLPDFHREFISEEHLQAFSNALSAPDPSPTSDDLSTHSQAQSPREPSTPRRSSIDIRRNSKVEGGRGKGEKRKVGKKPRRSKDETREGHLYWILKWPLLLVVFMWIGGLGLTYLITRLYIWTYEHFIAWRGKRNRLREQLHSTTNYGDWVKEAKELDTFLGNDNWKVEDEYAYYDSQTVRRVLEQIRRCRRKIEQERAGNSSNENATTKAKAVEDLIALIEACVKNNFVGVENSRLYSQTYYGTKDLVQEFIDEVEKGVSILVTSNELQGEEKRTLFKRMHTNYGRTALCLSGGASFAYYHFGVVKALLDANLLPEVITGTSGGALVAALVATRTNDELKSLLVPALAALFLKLTLILTSFFFSSRGSVGQPVTHRRGRGWRGGFLGSATEQYLKLDLKKWLKVDASRWTTKCISNIDVYCQSRLNVERKIESGRRITRQGFRRGSIESILSVEDMRSLFVGSTTGSEAEGETATQTDDELTDGVVTSEDESDELRLKMSEKEPLINRNKE</sequence>
<evidence type="ECO:0000313" key="11">
    <source>
        <dbReference type="Proteomes" id="UP000249056"/>
    </source>
</evidence>
<protein>
    <recommendedName>
        <fullName evidence="9">PNPLA domain-containing protein</fullName>
    </recommendedName>
</protein>
<dbReference type="Pfam" id="PF01734">
    <property type="entry name" value="Patatin"/>
    <property type="match status" value="1"/>
</dbReference>